<keyword evidence="2" id="KW-1185">Reference proteome</keyword>
<reference evidence="1 2" key="1">
    <citation type="submission" date="2019-06" db="EMBL/GenBank/DDBJ databases">
        <title>Whole genome shotgun sequence of Acetobacter orleanensis NBRC 13752.</title>
        <authorList>
            <person name="Hosoyama A."/>
            <person name="Uohara A."/>
            <person name="Ohji S."/>
            <person name="Ichikawa N."/>
        </authorList>
    </citation>
    <scope>NUCLEOTIDE SEQUENCE [LARGE SCALE GENOMIC DNA]</scope>
    <source>
        <strain evidence="1 2">NBRC 13752</strain>
    </source>
</reference>
<gene>
    <name evidence="1" type="ORF">AOR01nite_26460</name>
</gene>
<dbReference type="Proteomes" id="UP000317617">
    <property type="component" value="Unassembled WGS sequence"/>
</dbReference>
<evidence type="ECO:0000313" key="2">
    <source>
        <dbReference type="Proteomes" id="UP000317617"/>
    </source>
</evidence>
<evidence type="ECO:0000313" key="1">
    <source>
        <dbReference type="EMBL" id="GEB84169.1"/>
    </source>
</evidence>
<name>A0A4Y3TRR1_9PROT</name>
<dbReference type="EMBL" id="BJMU01000045">
    <property type="protein sequence ID" value="GEB84169.1"/>
    <property type="molecule type" value="Genomic_DNA"/>
</dbReference>
<sequence>MLIKVNFISPSGEITKSIDFNAPKTREKILKPHKAFKIVRNDILAGKPSTIFIEALATISHKHLKRAWIIASEHNLRNTDFSCLFRTEWTTRSHLIREAFADDNLLKAVLWNVLPPYRGNDLIIWRGEQTARFNAGIIGFNWSTDKNSADIFASGLCTTYSGGGILLKAKVSAKGVISGYGNHTIDPSEKGIVVDPEHIIEIEEIAIYPEGGIDEHN</sequence>
<comment type="caution">
    <text evidence="1">The sequence shown here is derived from an EMBL/GenBank/DDBJ whole genome shotgun (WGS) entry which is preliminary data.</text>
</comment>
<organism evidence="1 2">
    <name type="scientific">Acetobacter orleanensis</name>
    <dbReference type="NCBI Taxonomy" id="104099"/>
    <lineage>
        <taxon>Bacteria</taxon>
        <taxon>Pseudomonadati</taxon>
        <taxon>Pseudomonadota</taxon>
        <taxon>Alphaproteobacteria</taxon>
        <taxon>Acetobacterales</taxon>
        <taxon>Acetobacteraceae</taxon>
        <taxon>Acetobacter</taxon>
    </lineage>
</organism>
<accession>A0A4Y3TRR1</accession>
<dbReference type="RefSeq" id="WP_048836954.1">
    <property type="nucleotide sequence ID" value="NZ_BJMU01000045.1"/>
</dbReference>
<dbReference type="OrthoDB" id="7062066at2"/>
<dbReference type="AlphaFoldDB" id="A0A4Y3TRR1"/>
<proteinExistence type="predicted"/>
<protein>
    <submittedName>
        <fullName evidence="1">Uncharacterized protein</fullName>
    </submittedName>
</protein>